<organism evidence="1 2">
    <name type="scientific">Araneus ventricosus</name>
    <name type="common">Orbweaver spider</name>
    <name type="synonym">Epeira ventricosa</name>
    <dbReference type="NCBI Taxonomy" id="182803"/>
    <lineage>
        <taxon>Eukaryota</taxon>
        <taxon>Metazoa</taxon>
        <taxon>Ecdysozoa</taxon>
        <taxon>Arthropoda</taxon>
        <taxon>Chelicerata</taxon>
        <taxon>Arachnida</taxon>
        <taxon>Araneae</taxon>
        <taxon>Araneomorphae</taxon>
        <taxon>Entelegynae</taxon>
        <taxon>Araneoidea</taxon>
        <taxon>Araneidae</taxon>
        <taxon>Araneus</taxon>
    </lineage>
</organism>
<proteinExistence type="predicted"/>
<sequence length="66" mass="7252">GRCGLVISSRLRGWRVPRSKPYSTPYIRPVWGLLYVESPVVTKCPPAGVVRKFGEWGASPGVVLVI</sequence>
<name>A0A4Y2FHV8_ARAVE</name>
<comment type="caution">
    <text evidence="1">The sequence shown here is derived from an EMBL/GenBank/DDBJ whole genome shotgun (WGS) entry which is preliminary data.</text>
</comment>
<dbReference type="AlphaFoldDB" id="A0A4Y2FHV8"/>
<evidence type="ECO:0000313" key="1">
    <source>
        <dbReference type="EMBL" id="GBM41072.1"/>
    </source>
</evidence>
<feature type="non-terminal residue" evidence="1">
    <location>
        <position position="1"/>
    </location>
</feature>
<dbReference type="Proteomes" id="UP000499080">
    <property type="component" value="Unassembled WGS sequence"/>
</dbReference>
<reference evidence="1 2" key="1">
    <citation type="journal article" date="2019" name="Sci. Rep.">
        <title>Orb-weaving spider Araneus ventricosus genome elucidates the spidroin gene catalogue.</title>
        <authorList>
            <person name="Kono N."/>
            <person name="Nakamura H."/>
            <person name="Ohtoshi R."/>
            <person name="Moran D.A.P."/>
            <person name="Shinohara A."/>
            <person name="Yoshida Y."/>
            <person name="Fujiwara M."/>
            <person name="Mori M."/>
            <person name="Tomita M."/>
            <person name="Arakawa K."/>
        </authorList>
    </citation>
    <scope>NUCLEOTIDE SEQUENCE [LARGE SCALE GENOMIC DNA]</scope>
</reference>
<accession>A0A4Y2FHV8</accession>
<dbReference type="EMBL" id="BGPR01250673">
    <property type="protein sequence ID" value="GBM41072.1"/>
    <property type="molecule type" value="Genomic_DNA"/>
</dbReference>
<protein>
    <submittedName>
        <fullName evidence="1">Uncharacterized protein</fullName>
    </submittedName>
</protein>
<evidence type="ECO:0000313" key="2">
    <source>
        <dbReference type="Proteomes" id="UP000499080"/>
    </source>
</evidence>
<keyword evidence="2" id="KW-1185">Reference proteome</keyword>
<gene>
    <name evidence="1" type="ORF">AVEN_108995_1</name>
</gene>